<evidence type="ECO:0000256" key="4">
    <source>
        <dbReference type="ARBA" id="ARBA00022989"/>
    </source>
</evidence>
<keyword evidence="5 6" id="KW-0472">Membrane</keyword>
<dbReference type="PANTHER" id="PTHR43507">
    <property type="entry name" value="NADH-UBIQUINONE OXIDOREDUCTASE CHAIN 4"/>
    <property type="match status" value="1"/>
</dbReference>
<reference evidence="8 9" key="1">
    <citation type="journal article" date="2010" name="Proc. Natl. Acad. Sci. U.S.A.">
        <title>Enigmatic, ultrasmall, uncultivated Archaea.</title>
        <authorList>
            <person name="Baker B.J."/>
            <person name="Comolli L.R."/>
            <person name="Dick G.J."/>
            <person name="Hauser L.J."/>
            <person name="Hyatt D."/>
            <person name="Dill B.D."/>
            <person name="Land M.L."/>
            <person name="Verberkmoes N.C."/>
            <person name="Hettich R.L."/>
            <person name="Banfield J.F."/>
        </authorList>
    </citation>
    <scope>NUCLEOTIDE SEQUENCE [LARGE SCALE GENOMIC DNA]</scope>
</reference>
<feature type="transmembrane region" description="Helical" evidence="6">
    <location>
        <begin position="443"/>
        <end position="467"/>
    </location>
</feature>
<keyword evidence="4 6" id="KW-1133">Transmembrane helix</keyword>
<feature type="domain" description="NADH:quinone oxidoreductase/Mrp antiporter transmembrane" evidence="7">
    <location>
        <begin position="122"/>
        <end position="408"/>
    </location>
</feature>
<evidence type="ECO:0000256" key="5">
    <source>
        <dbReference type="ARBA" id="ARBA00023136"/>
    </source>
</evidence>
<dbReference type="Pfam" id="PF00361">
    <property type="entry name" value="Proton_antipo_M"/>
    <property type="match status" value="1"/>
</dbReference>
<feature type="transmembrane region" description="Helical" evidence="6">
    <location>
        <begin position="199"/>
        <end position="218"/>
    </location>
</feature>
<dbReference type="GO" id="GO:0015990">
    <property type="term" value="P:electron transport coupled proton transport"/>
    <property type="evidence" value="ECO:0007669"/>
    <property type="project" value="TreeGrafter"/>
</dbReference>
<organism evidence="8 9">
    <name type="scientific">Candidatus Parvarchaeum acidophilus ARMAN-5</name>
    <dbReference type="NCBI Taxonomy" id="662762"/>
    <lineage>
        <taxon>Archaea</taxon>
        <taxon>Candidatus Parvarchaeota</taxon>
        <taxon>Candidatus Parvarchaeum</taxon>
    </lineage>
</organism>
<feature type="transmembrane region" description="Helical" evidence="6">
    <location>
        <begin position="127"/>
        <end position="147"/>
    </location>
</feature>
<evidence type="ECO:0000256" key="2">
    <source>
        <dbReference type="ARBA" id="ARBA00009025"/>
    </source>
</evidence>
<dbReference type="InterPro" id="IPR010227">
    <property type="entry name" value="NADH_Q_OxRdtase_chainM/4"/>
</dbReference>
<feature type="transmembrane region" description="Helical" evidence="6">
    <location>
        <begin position="239"/>
        <end position="259"/>
    </location>
</feature>
<dbReference type="EMBL" id="GG745587">
    <property type="protein sequence ID" value="EFD92486.1"/>
    <property type="molecule type" value="Genomic_DNA"/>
</dbReference>
<dbReference type="NCBIfam" id="TIGR01972">
    <property type="entry name" value="NDH_I_M"/>
    <property type="match status" value="1"/>
</dbReference>
<dbReference type="InterPro" id="IPR003918">
    <property type="entry name" value="NADH_UbQ_OxRdtase"/>
</dbReference>
<dbReference type="InterPro" id="IPR001750">
    <property type="entry name" value="ND/Mrp_TM"/>
</dbReference>
<evidence type="ECO:0000313" key="9">
    <source>
        <dbReference type="Proteomes" id="UP000009376"/>
    </source>
</evidence>
<dbReference type="GO" id="GO:0016020">
    <property type="term" value="C:membrane"/>
    <property type="evidence" value="ECO:0007669"/>
    <property type="project" value="UniProtKB-SubCell"/>
</dbReference>
<dbReference type="PANTHER" id="PTHR43507:SF1">
    <property type="entry name" value="NADH-UBIQUINONE OXIDOREDUCTASE CHAIN 4"/>
    <property type="match status" value="1"/>
</dbReference>
<gene>
    <name evidence="8" type="ORF">BJBARM5_0802</name>
</gene>
<evidence type="ECO:0000256" key="1">
    <source>
        <dbReference type="ARBA" id="ARBA00004141"/>
    </source>
</evidence>
<dbReference type="GO" id="GO:0008137">
    <property type="term" value="F:NADH dehydrogenase (ubiquinone) activity"/>
    <property type="evidence" value="ECO:0007669"/>
    <property type="project" value="InterPro"/>
</dbReference>
<protein>
    <submittedName>
        <fullName evidence="8">Proton-translocating NADH-quinone oxidoreductase, chain M</fullName>
    </submittedName>
</protein>
<accession>D6GWC0</accession>
<feature type="transmembrane region" description="Helical" evidence="6">
    <location>
        <begin position="389"/>
        <end position="411"/>
    </location>
</feature>
<feature type="transmembrane region" description="Helical" evidence="6">
    <location>
        <begin position="74"/>
        <end position="94"/>
    </location>
</feature>
<dbReference type="PRINTS" id="PR01437">
    <property type="entry name" value="NUOXDRDTASE4"/>
</dbReference>
<dbReference type="Proteomes" id="UP000009376">
    <property type="component" value="Unassembled WGS sequence"/>
</dbReference>
<feature type="transmembrane region" description="Helical" evidence="6">
    <location>
        <begin position="321"/>
        <end position="344"/>
    </location>
</feature>
<dbReference type="AlphaFoldDB" id="D6GWC0"/>
<feature type="transmembrane region" description="Helical" evidence="6">
    <location>
        <begin position="296"/>
        <end position="315"/>
    </location>
</feature>
<feature type="transmembrane region" description="Helical" evidence="6">
    <location>
        <begin position="265"/>
        <end position="284"/>
    </location>
</feature>
<evidence type="ECO:0000259" key="7">
    <source>
        <dbReference type="Pfam" id="PF00361"/>
    </source>
</evidence>
<feature type="transmembrane region" description="Helical" evidence="6">
    <location>
        <begin position="33"/>
        <end position="54"/>
    </location>
</feature>
<evidence type="ECO:0000313" key="8">
    <source>
        <dbReference type="EMBL" id="EFD92486.1"/>
    </source>
</evidence>
<comment type="subcellular location">
    <subcellularLocation>
        <location evidence="1">Membrane</location>
        <topology evidence="1">Multi-pass membrane protein</topology>
    </subcellularLocation>
</comment>
<sequence>MINFIFLLIVPLIGIILTLLFKNQSKNLSAEVIAFGTMVATAILFAAGLIFGFASFGVSITPAVDFSFSLASNFITLPFLLLATVLPIPILLFAKNEIKENKFLFYLLYLIIYLSVIGVFISSNLIVFFLFWELAVLALFFIVSFWGDLKRARKAGMKFLVFTQFGSLTLLAVFILLFVYTGSFNLQTIESSMSAVPSYIEYTSFFLLLITVMIKMPIFPLHEWLPDSYYSSPTSGTMLLSGVLSKLGGFAFILFGFGLFRNVLINLRIPLIALGVFTAVYIAFTASGQKDLKMLLSYSSMFYMALVFIGVSSGISTAVIGSVILMVSHGFIITLLFGISYMLFKRTGTYETSKMSGLMSRMPILAFFFMLGIFASLGVPGLSNFPGELLIFIGSYAVAGISLIAIFGIMLSTNYYLRVLKESLFGQLQNKLAMVKDMDKLEIAVLSFLSFFIVLIGLFPSILINVLGGL</sequence>
<dbReference type="GO" id="GO:0042773">
    <property type="term" value="P:ATP synthesis coupled electron transport"/>
    <property type="evidence" value="ECO:0007669"/>
    <property type="project" value="InterPro"/>
</dbReference>
<feature type="transmembrane region" description="Helical" evidence="6">
    <location>
        <begin position="159"/>
        <end position="179"/>
    </location>
</feature>
<evidence type="ECO:0000256" key="6">
    <source>
        <dbReference type="SAM" id="Phobius"/>
    </source>
</evidence>
<feature type="transmembrane region" description="Helical" evidence="6">
    <location>
        <begin position="364"/>
        <end position="383"/>
    </location>
</feature>
<proteinExistence type="inferred from homology"/>
<evidence type="ECO:0000256" key="3">
    <source>
        <dbReference type="ARBA" id="ARBA00022692"/>
    </source>
</evidence>
<name>D6GWC0_PARA5</name>
<keyword evidence="3 6" id="KW-0812">Transmembrane</keyword>
<feature type="transmembrane region" description="Helical" evidence="6">
    <location>
        <begin position="103"/>
        <end position="121"/>
    </location>
</feature>
<comment type="similarity">
    <text evidence="2">Belongs to the complex I subunit 4 family.</text>
</comment>
<dbReference type="GO" id="GO:0003954">
    <property type="term" value="F:NADH dehydrogenase activity"/>
    <property type="evidence" value="ECO:0007669"/>
    <property type="project" value="TreeGrafter"/>
</dbReference>
<feature type="transmembrane region" description="Helical" evidence="6">
    <location>
        <begin position="6"/>
        <end position="21"/>
    </location>
</feature>
<dbReference type="GO" id="GO:0048039">
    <property type="term" value="F:ubiquinone binding"/>
    <property type="evidence" value="ECO:0007669"/>
    <property type="project" value="TreeGrafter"/>
</dbReference>